<dbReference type="Gene3D" id="1.10.443.10">
    <property type="entry name" value="Intergrase catalytic core"/>
    <property type="match status" value="1"/>
</dbReference>
<keyword evidence="6" id="KW-1185">Reference proteome</keyword>
<dbReference type="Proteomes" id="UP001327093">
    <property type="component" value="Unassembled WGS sequence"/>
</dbReference>
<dbReference type="PROSITE" id="PS51898">
    <property type="entry name" value="TYR_RECOMBINASE"/>
    <property type="match status" value="1"/>
</dbReference>
<sequence>MRAETDEGDTEGIREELQALRVLLARLNLAPTDLTTTDPPTPTFEQYVPLVAASVSVGTRRTYGRYWRQLVEHWPQRRLTEPTSTEIRLLAEHVQARALTRRNSRGGRSAAEHFIAALRRLYEQAEADGLLSGTANPASRVPKPTRLPSTRRALSNRHLTEINHIAATTGNDPALDSLLLRFHTETACRRAGALTLRPRDLDPELCVVQLTEKGGTRRTQPISPSLMDHLRAHIHHRHNTAPDATVFRYRDGRPITRRRYDHLWNRIGDHLPWVAAQQVSIHWIRHTTLTWVERHFGYAVTRAYAGHLPRGHEPTATTTYIRAEIEEAATALSALTGEPHPLALEGQSPPAQPRSQIQYPLKPSHIQSEEILNADDMRESGISEFDDVDITSTARDGSTRHLQGYTAIPYDIPRGCAAGYMPEMNVLCALGDHSSQSDQPLMKHVTITVERSASSG</sequence>
<dbReference type="Pfam" id="PF00589">
    <property type="entry name" value="Phage_integrase"/>
    <property type="match status" value="1"/>
</dbReference>
<evidence type="ECO:0000259" key="4">
    <source>
        <dbReference type="PROSITE" id="PS51898"/>
    </source>
</evidence>
<comment type="similarity">
    <text evidence="1">Belongs to the 'phage' integrase family.</text>
</comment>
<dbReference type="PANTHER" id="PTHR30349">
    <property type="entry name" value="PHAGE INTEGRASE-RELATED"/>
    <property type="match status" value="1"/>
</dbReference>
<dbReference type="InterPro" id="IPR011010">
    <property type="entry name" value="DNA_brk_join_enz"/>
</dbReference>
<evidence type="ECO:0000256" key="3">
    <source>
        <dbReference type="ARBA" id="ARBA00023172"/>
    </source>
</evidence>
<dbReference type="InterPro" id="IPR050090">
    <property type="entry name" value="Tyrosine_recombinase_XerCD"/>
</dbReference>
<dbReference type="RefSeq" id="WP_324264198.1">
    <property type="nucleotide sequence ID" value="NZ_JAWLNX010000002.1"/>
</dbReference>
<feature type="domain" description="Tyr recombinase" evidence="4">
    <location>
        <begin position="149"/>
        <end position="333"/>
    </location>
</feature>
<keyword evidence="3" id="KW-0233">DNA recombination</keyword>
<evidence type="ECO:0000256" key="1">
    <source>
        <dbReference type="ARBA" id="ARBA00008857"/>
    </source>
</evidence>
<dbReference type="Gene3D" id="1.10.150.130">
    <property type="match status" value="1"/>
</dbReference>
<dbReference type="InterPro" id="IPR002104">
    <property type="entry name" value="Integrase_catalytic"/>
</dbReference>
<name>A0ABU6A5A6_9PSEU</name>
<dbReference type="PANTHER" id="PTHR30349:SF41">
    <property type="entry name" value="INTEGRASE_RECOMBINASE PROTEIN MJ0367-RELATED"/>
    <property type="match status" value="1"/>
</dbReference>
<dbReference type="InterPro" id="IPR013762">
    <property type="entry name" value="Integrase-like_cat_sf"/>
</dbReference>
<dbReference type="EMBL" id="JAWLNX010000002">
    <property type="protein sequence ID" value="MEB3366632.1"/>
    <property type="molecule type" value="Genomic_DNA"/>
</dbReference>
<evidence type="ECO:0000256" key="2">
    <source>
        <dbReference type="ARBA" id="ARBA00023125"/>
    </source>
</evidence>
<dbReference type="SUPFAM" id="SSF56349">
    <property type="entry name" value="DNA breaking-rejoining enzymes"/>
    <property type="match status" value="1"/>
</dbReference>
<reference evidence="5 6" key="1">
    <citation type="submission" date="2023-10" db="EMBL/GenBank/DDBJ databases">
        <title>Saccharopolyspora sp. nov., isolated from mangrove soil.</title>
        <authorList>
            <person name="Lu Y."/>
            <person name="Liu W."/>
        </authorList>
    </citation>
    <scope>NUCLEOTIDE SEQUENCE [LARGE SCALE GENOMIC DNA]</scope>
    <source>
        <strain evidence="5 6">S2-29</strain>
    </source>
</reference>
<dbReference type="CDD" id="cd00397">
    <property type="entry name" value="DNA_BRE_C"/>
    <property type="match status" value="1"/>
</dbReference>
<comment type="caution">
    <text evidence="5">The sequence shown here is derived from an EMBL/GenBank/DDBJ whole genome shotgun (WGS) entry which is preliminary data.</text>
</comment>
<dbReference type="InterPro" id="IPR010998">
    <property type="entry name" value="Integrase_recombinase_N"/>
</dbReference>
<accession>A0ABU6A5A6</accession>
<gene>
    <name evidence="5" type="ORF">R4I43_04370</name>
</gene>
<proteinExistence type="inferred from homology"/>
<evidence type="ECO:0000313" key="5">
    <source>
        <dbReference type="EMBL" id="MEB3366632.1"/>
    </source>
</evidence>
<evidence type="ECO:0000313" key="6">
    <source>
        <dbReference type="Proteomes" id="UP001327093"/>
    </source>
</evidence>
<keyword evidence="2" id="KW-0238">DNA-binding</keyword>
<protein>
    <submittedName>
        <fullName evidence="5">Tyrosine-type recombinase/integrase</fullName>
    </submittedName>
</protein>
<organism evidence="5 6">
    <name type="scientific">Saccharopolyspora mangrovi</name>
    <dbReference type="NCBI Taxonomy" id="3082379"/>
    <lineage>
        <taxon>Bacteria</taxon>
        <taxon>Bacillati</taxon>
        <taxon>Actinomycetota</taxon>
        <taxon>Actinomycetes</taxon>
        <taxon>Pseudonocardiales</taxon>
        <taxon>Pseudonocardiaceae</taxon>
        <taxon>Saccharopolyspora</taxon>
    </lineage>
</organism>